<keyword evidence="5 6" id="KW-0472">Membrane</keyword>
<gene>
    <name evidence="9" type="ORF">SAMN04490203_2775</name>
    <name evidence="8" type="ORF">TU78_13495</name>
</gene>
<feature type="domain" description="Major facilitator superfamily (MFS) profile" evidence="7">
    <location>
        <begin position="5"/>
        <end position="375"/>
    </location>
</feature>
<evidence type="ECO:0000256" key="1">
    <source>
        <dbReference type="ARBA" id="ARBA00004141"/>
    </source>
</evidence>
<keyword evidence="4 6" id="KW-1133">Transmembrane helix</keyword>
<dbReference type="GO" id="GO:0016020">
    <property type="term" value="C:membrane"/>
    <property type="evidence" value="ECO:0007669"/>
    <property type="project" value="UniProtKB-SubCell"/>
</dbReference>
<keyword evidence="3 6" id="KW-0812">Transmembrane</keyword>
<evidence type="ECO:0000313" key="10">
    <source>
        <dbReference type="Proteomes" id="UP000036395"/>
    </source>
</evidence>
<reference evidence="8 10" key="1">
    <citation type="submission" date="2015-02" db="EMBL/GenBank/DDBJ databases">
        <title>Pseudomonas helleri sp. nov. and Pseudomonas weihenstephanensis sp. nov., isolated from raw cows milk.</title>
        <authorList>
            <person name="von Neubeck M."/>
            <person name="Huptas C."/>
            <person name="Wenning M."/>
            <person name="Scherer S."/>
        </authorList>
    </citation>
    <scope>NUCLEOTIDE SEQUENCE [LARGE SCALE GENOMIC DNA]</scope>
    <source>
        <strain evidence="8 10">DSM 21104</strain>
    </source>
</reference>
<dbReference type="PANTHER" id="PTHR42718:SF9">
    <property type="entry name" value="MAJOR FACILITATOR SUPERFAMILY MULTIDRUG TRANSPORTER MFSC"/>
    <property type="match status" value="1"/>
</dbReference>
<evidence type="ECO:0000256" key="3">
    <source>
        <dbReference type="ARBA" id="ARBA00022692"/>
    </source>
</evidence>
<evidence type="ECO:0000256" key="4">
    <source>
        <dbReference type="ARBA" id="ARBA00022989"/>
    </source>
</evidence>
<accession>A0A0J6GRL3</accession>
<evidence type="ECO:0000256" key="6">
    <source>
        <dbReference type="SAM" id="Phobius"/>
    </source>
</evidence>
<organism evidence="8 10">
    <name type="scientific">Pseudomonas taetrolens</name>
    <dbReference type="NCBI Taxonomy" id="47884"/>
    <lineage>
        <taxon>Bacteria</taxon>
        <taxon>Pseudomonadati</taxon>
        <taxon>Pseudomonadota</taxon>
        <taxon>Gammaproteobacteria</taxon>
        <taxon>Pseudomonadales</taxon>
        <taxon>Pseudomonadaceae</taxon>
        <taxon>Pseudomonas</taxon>
    </lineage>
</organism>
<feature type="transmembrane region" description="Helical" evidence="6">
    <location>
        <begin position="71"/>
        <end position="90"/>
    </location>
</feature>
<dbReference type="PATRIC" id="fig|47884.3.peg.3163"/>
<dbReference type="Proteomes" id="UP000036395">
    <property type="component" value="Unassembled WGS sequence"/>
</dbReference>
<dbReference type="OrthoDB" id="9814303at2"/>
<dbReference type="AlphaFoldDB" id="A0A0J6GRL3"/>
<feature type="transmembrane region" description="Helical" evidence="6">
    <location>
        <begin position="46"/>
        <end position="64"/>
    </location>
</feature>
<dbReference type="RefSeq" id="WP_048382028.1">
    <property type="nucleotide sequence ID" value="NZ_FNRS01000001.1"/>
</dbReference>
<evidence type="ECO:0000313" key="9">
    <source>
        <dbReference type="EMBL" id="SEC62412.1"/>
    </source>
</evidence>
<dbReference type="PROSITE" id="PS50850">
    <property type="entry name" value="MFS"/>
    <property type="match status" value="1"/>
</dbReference>
<reference evidence="9 11" key="2">
    <citation type="submission" date="2016-10" db="EMBL/GenBank/DDBJ databases">
        <authorList>
            <person name="Varghese N."/>
            <person name="Submissions S."/>
        </authorList>
    </citation>
    <scope>NUCLEOTIDE SEQUENCE [LARGE SCALE GENOMIC DNA]</scope>
    <source>
        <strain evidence="9 11">BS3652</strain>
    </source>
</reference>
<evidence type="ECO:0000259" key="7">
    <source>
        <dbReference type="PROSITE" id="PS50850"/>
    </source>
</evidence>
<protein>
    <submittedName>
        <fullName evidence="8">Major facilitator transporter</fullName>
    </submittedName>
    <submittedName>
        <fullName evidence="9">Predicted arabinose efflux permease, MFS family</fullName>
    </submittedName>
</protein>
<feature type="transmembrane region" description="Helical" evidence="6">
    <location>
        <begin position="296"/>
        <end position="319"/>
    </location>
</feature>
<comment type="subcellular location">
    <subcellularLocation>
        <location evidence="1">Membrane</location>
        <topology evidence="1">Multi-pass membrane protein</topology>
    </subcellularLocation>
</comment>
<dbReference type="InterPro" id="IPR020846">
    <property type="entry name" value="MFS_dom"/>
</dbReference>
<name>A0A0J6GRL3_PSETA</name>
<dbReference type="Gene3D" id="1.20.1720.10">
    <property type="entry name" value="Multidrug resistance protein D"/>
    <property type="match status" value="1"/>
</dbReference>
<evidence type="ECO:0000313" key="8">
    <source>
        <dbReference type="EMBL" id="KMM84255.1"/>
    </source>
</evidence>
<dbReference type="Pfam" id="PF07690">
    <property type="entry name" value="MFS_1"/>
    <property type="match status" value="1"/>
</dbReference>
<dbReference type="Proteomes" id="UP000183155">
    <property type="component" value="Unassembled WGS sequence"/>
</dbReference>
<dbReference type="EMBL" id="FNRS01000001">
    <property type="protein sequence ID" value="SEC62412.1"/>
    <property type="molecule type" value="Genomic_DNA"/>
</dbReference>
<comment type="caution">
    <text evidence="8">The sequence shown here is derived from an EMBL/GenBank/DDBJ whole genome shotgun (WGS) entry which is preliminary data.</text>
</comment>
<dbReference type="SUPFAM" id="SSF103473">
    <property type="entry name" value="MFS general substrate transporter"/>
    <property type="match status" value="1"/>
</dbReference>
<dbReference type="InterPro" id="IPR036259">
    <property type="entry name" value="MFS_trans_sf"/>
</dbReference>
<keyword evidence="11" id="KW-1185">Reference proteome</keyword>
<evidence type="ECO:0000313" key="11">
    <source>
        <dbReference type="Proteomes" id="UP000183155"/>
    </source>
</evidence>
<feature type="transmembrane region" description="Helical" evidence="6">
    <location>
        <begin position="241"/>
        <end position="259"/>
    </location>
</feature>
<evidence type="ECO:0000256" key="2">
    <source>
        <dbReference type="ARBA" id="ARBA00022448"/>
    </source>
</evidence>
<feature type="transmembrane region" description="Helical" evidence="6">
    <location>
        <begin position="331"/>
        <end position="350"/>
    </location>
</feature>
<feature type="transmembrane region" description="Helical" evidence="6">
    <location>
        <begin position="160"/>
        <end position="180"/>
    </location>
</feature>
<dbReference type="InterPro" id="IPR011701">
    <property type="entry name" value="MFS"/>
</dbReference>
<dbReference type="STRING" id="47884.SAMN04490203_2775"/>
<dbReference type="EMBL" id="JYLA01000005">
    <property type="protein sequence ID" value="KMM84255.1"/>
    <property type="molecule type" value="Genomic_DNA"/>
</dbReference>
<dbReference type="PANTHER" id="PTHR42718">
    <property type="entry name" value="MAJOR FACILITATOR SUPERFAMILY MULTIDRUG TRANSPORTER MFSC"/>
    <property type="match status" value="1"/>
</dbReference>
<dbReference type="GO" id="GO:0022857">
    <property type="term" value="F:transmembrane transporter activity"/>
    <property type="evidence" value="ECO:0007669"/>
    <property type="project" value="InterPro"/>
</dbReference>
<feature type="transmembrane region" description="Helical" evidence="6">
    <location>
        <begin position="206"/>
        <end position="226"/>
    </location>
</feature>
<sequence length="375" mass="38948">MNLKSLLPLAIALLMFPQIAQTLYSPALSDLGLALAVSPQQAAQTLSVFFLAFAVGVVIWGRLSDRLGRRLTLLAGLALYAVATGLALSARRLEALLLAQAVAAFGAAVASVVTQTVLRDRYRGAELARVFSLVGIALAASPALGLVAGTGLVHLYGYRGVLACLLLLALLLGGWCTWALPETRPVDVPVAPLADTLWRMLKDGDIWRCAVLVSAFNVALFSYYSLGPFMFERLGLTPQAFGQSGVLLALGSGSGAWLNKTLLKRGFGSAALVKMASGLLLAGAILVGLLQDSGLFAWAMLGVVLAFGMAIPNVLGAALTAYQDRLGTAGALFGLLYYLLIGAALSLVAWGQSLSLTLFACAAAALLCSHRTAGG</sequence>
<feature type="transmembrane region" description="Helical" evidence="6">
    <location>
        <begin position="271"/>
        <end position="290"/>
    </location>
</feature>
<feature type="transmembrane region" description="Helical" evidence="6">
    <location>
        <begin position="96"/>
        <end position="118"/>
    </location>
</feature>
<proteinExistence type="predicted"/>
<keyword evidence="2" id="KW-0813">Transport</keyword>
<feature type="transmembrane region" description="Helical" evidence="6">
    <location>
        <begin position="130"/>
        <end position="154"/>
    </location>
</feature>
<evidence type="ECO:0000256" key="5">
    <source>
        <dbReference type="ARBA" id="ARBA00023136"/>
    </source>
</evidence>